<evidence type="ECO:0000313" key="2">
    <source>
        <dbReference type="Proteomes" id="UP000634004"/>
    </source>
</evidence>
<evidence type="ECO:0000313" key="1">
    <source>
        <dbReference type="EMBL" id="GHA85204.1"/>
    </source>
</evidence>
<dbReference type="EMBL" id="BMZH01000002">
    <property type="protein sequence ID" value="GHA85204.1"/>
    <property type="molecule type" value="Genomic_DNA"/>
</dbReference>
<gene>
    <name evidence="1" type="ORF">GCM10009069_05410</name>
</gene>
<name>A0A8J3CPA1_9PROT</name>
<dbReference type="RefSeq" id="WP_189495178.1">
    <property type="nucleotide sequence ID" value="NZ_BMZH01000002.1"/>
</dbReference>
<keyword evidence="2" id="KW-1185">Reference proteome</keyword>
<comment type="caution">
    <text evidence="1">The sequence shown here is derived from an EMBL/GenBank/DDBJ whole genome shotgun (WGS) entry which is preliminary data.</text>
</comment>
<organism evidence="1 2">
    <name type="scientific">Algimonas arctica</name>
    <dbReference type="NCBI Taxonomy" id="1479486"/>
    <lineage>
        <taxon>Bacteria</taxon>
        <taxon>Pseudomonadati</taxon>
        <taxon>Pseudomonadota</taxon>
        <taxon>Alphaproteobacteria</taxon>
        <taxon>Maricaulales</taxon>
        <taxon>Robiginitomaculaceae</taxon>
        <taxon>Algimonas</taxon>
    </lineage>
</organism>
<dbReference type="Proteomes" id="UP000634004">
    <property type="component" value="Unassembled WGS sequence"/>
</dbReference>
<protein>
    <submittedName>
        <fullName evidence="1">Uncharacterized protein</fullName>
    </submittedName>
</protein>
<accession>A0A8J3CPA1</accession>
<sequence>MPERLREAGMSALAFERKPAVVRDAKVTGLLVAVNKTSKSHKVQRDIWQGPRGRRVLVKTVHHTLGGTEEMTLDDARSRALAVLD</sequence>
<reference evidence="1" key="2">
    <citation type="submission" date="2020-09" db="EMBL/GenBank/DDBJ databases">
        <authorList>
            <person name="Sun Q."/>
            <person name="Kim S."/>
        </authorList>
    </citation>
    <scope>NUCLEOTIDE SEQUENCE</scope>
    <source>
        <strain evidence="1">KCTC 32513</strain>
    </source>
</reference>
<dbReference type="AlphaFoldDB" id="A0A8J3CPA1"/>
<reference evidence="1" key="1">
    <citation type="journal article" date="2014" name="Int. J. Syst. Evol. Microbiol.">
        <title>Complete genome sequence of Corynebacterium casei LMG S-19264T (=DSM 44701T), isolated from a smear-ripened cheese.</title>
        <authorList>
            <consortium name="US DOE Joint Genome Institute (JGI-PGF)"/>
            <person name="Walter F."/>
            <person name="Albersmeier A."/>
            <person name="Kalinowski J."/>
            <person name="Ruckert C."/>
        </authorList>
    </citation>
    <scope>NUCLEOTIDE SEQUENCE</scope>
    <source>
        <strain evidence="1">KCTC 32513</strain>
    </source>
</reference>
<proteinExistence type="predicted"/>